<evidence type="ECO:0000313" key="2">
    <source>
        <dbReference type="Proteomes" id="UP000835052"/>
    </source>
</evidence>
<dbReference type="Proteomes" id="UP000835052">
    <property type="component" value="Unassembled WGS sequence"/>
</dbReference>
<protein>
    <submittedName>
        <fullName evidence="1">Uncharacterized protein</fullName>
    </submittedName>
</protein>
<evidence type="ECO:0000313" key="1">
    <source>
        <dbReference type="EMBL" id="CAD6196276.1"/>
    </source>
</evidence>
<reference evidence="1" key="1">
    <citation type="submission" date="2020-10" db="EMBL/GenBank/DDBJ databases">
        <authorList>
            <person name="Kikuchi T."/>
        </authorList>
    </citation>
    <scope>NUCLEOTIDE SEQUENCE</scope>
    <source>
        <strain evidence="1">NKZ352</strain>
    </source>
</reference>
<accession>A0A8S1HMR1</accession>
<name>A0A8S1HMR1_9PELO</name>
<organism evidence="1 2">
    <name type="scientific">Caenorhabditis auriculariae</name>
    <dbReference type="NCBI Taxonomy" id="2777116"/>
    <lineage>
        <taxon>Eukaryota</taxon>
        <taxon>Metazoa</taxon>
        <taxon>Ecdysozoa</taxon>
        <taxon>Nematoda</taxon>
        <taxon>Chromadorea</taxon>
        <taxon>Rhabditida</taxon>
        <taxon>Rhabditina</taxon>
        <taxon>Rhabditomorpha</taxon>
        <taxon>Rhabditoidea</taxon>
        <taxon>Rhabditidae</taxon>
        <taxon>Peloderinae</taxon>
        <taxon>Caenorhabditis</taxon>
    </lineage>
</organism>
<comment type="caution">
    <text evidence="1">The sequence shown here is derived from an EMBL/GenBank/DDBJ whole genome shotgun (WGS) entry which is preliminary data.</text>
</comment>
<sequence length="75" mass="7988">MKLGKGYEVEEKLATMNRRRSRGLDGLLGGEEIAADGGGAAIDAGRSLARVDSRDVPRPSHMLQLGSLSQLLLLI</sequence>
<dbReference type="AlphaFoldDB" id="A0A8S1HMR1"/>
<gene>
    <name evidence="1" type="ORF">CAUJ_LOCUS12191</name>
</gene>
<dbReference type="EMBL" id="CAJGYM010000070">
    <property type="protein sequence ID" value="CAD6196276.1"/>
    <property type="molecule type" value="Genomic_DNA"/>
</dbReference>
<keyword evidence="2" id="KW-1185">Reference proteome</keyword>
<proteinExistence type="predicted"/>